<dbReference type="Proteomes" id="UP000837932">
    <property type="component" value="Unassembled WGS sequence"/>
</dbReference>
<dbReference type="PANTHER" id="PTHR38733">
    <property type="entry name" value="PROTEIN MCRC"/>
    <property type="match status" value="1"/>
</dbReference>
<proteinExistence type="predicted"/>
<accession>A0ABN8ER40</accession>
<dbReference type="InterPro" id="IPR019292">
    <property type="entry name" value="McrC"/>
</dbReference>
<dbReference type="RefSeq" id="WP_238803974.1">
    <property type="nucleotide sequence ID" value="NZ_CAKLPY010000001.1"/>
</dbReference>
<sequence length="213" mass="25612">MSFPPIDEIKLRVADFQRVVIHRNNYHYDFLLKICEIIHQNLLIDESNGHYQFKDFLRDEKAMARLFEAFIRNFYRNETSLQVRSEQIKWQFDKVSPEAQSMIPIMQTDISLYRKTQKLIIDAKYYKEAFVKRFDTEKFRTPNLYQLFAYLINQQTDTEMSQTCGGMLLYPATYSTFKHEMYYHKHRIGIQAINLNQEWPLIKNNLLSLVSDL</sequence>
<reference evidence="1" key="1">
    <citation type="submission" date="2021-12" db="EMBL/GenBank/DDBJ databases">
        <authorList>
            <person name="Rodrigo-Torres L."/>
            <person name="Arahal R. D."/>
            <person name="Lucena T."/>
        </authorList>
    </citation>
    <scope>NUCLEOTIDE SEQUENCE</scope>
    <source>
        <strain evidence="1">CECT 8858</strain>
    </source>
</reference>
<protein>
    <submittedName>
        <fullName evidence="1">Protein McrC</fullName>
    </submittedName>
</protein>
<evidence type="ECO:0000313" key="2">
    <source>
        <dbReference type="Proteomes" id="UP000837932"/>
    </source>
</evidence>
<organism evidence="1 2">
    <name type="scientific">Emticicia aquatica</name>
    <dbReference type="NCBI Taxonomy" id="1681835"/>
    <lineage>
        <taxon>Bacteria</taxon>
        <taxon>Pseudomonadati</taxon>
        <taxon>Bacteroidota</taxon>
        <taxon>Cytophagia</taxon>
        <taxon>Cytophagales</taxon>
        <taxon>Leadbetterellaceae</taxon>
        <taxon>Emticicia</taxon>
    </lineage>
</organism>
<dbReference type="Pfam" id="PF10117">
    <property type="entry name" value="McrBC"/>
    <property type="match status" value="1"/>
</dbReference>
<keyword evidence="2" id="KW-1185">Reference proteome</keyword>
<dbReference type="EMBL" id="CAKLPY010000001">
    <property type="protein sequence ID" value="CAH0994223.1"/>
    <property type="molecule type" value="Genomic_DNA"/>
</dbReference>
<evidence type="ECO:0000313" key="1">
    <source>
        <dbReference type="EMBL" id="CAH0994223.1"/>
    </source>
</evidence>
<comment type="caution">
    <text evidence="1">The sequence shown here is derived from an EMBL/GenBank/DDBJ whole genome shotgun (WGS) entry which is preliminary data.</text>
</comment>
<gene>
    <name evidence="1" type="primary">mcrC</name>
    <name evidence="1" type="ORF">EMA8858_00332</name>
</gene>
<name>A0ABN8ER40_9BACT</name>
<dbReference type="PANTHER" id="PTHR38733:SF1">
    <property type="entry name" value="TYPE IV METHYL-DIRECTED RESTRICTION ENZYME ECOKMCRBC"/>
    <property type="match status" value="1"/>
</dbReference>